<dbReference type="EMBL" id="CAHR02000143">
    <property type="protein sequence ID" value="CCG83394.1"/>
    <property type="molecule type" value="Genomic_DNA"/>
</dbReference>
<proteinExistence type="predicted"/>
<keyword evidence="3" id="KW-1185">Reference proteome</keyword>
<evidence type="ECO:0000313" key="3">
    <source>
        <dbReference type="Proteomes" id="UP000013776"/>
    </source>
</evidence>
<sequence>MAVKSHLQARTTRIYSNNSVYSPAGRLMFRCSDKKLNWYLRKQLAEVVPADLYARPSIQSSDADVDSACGRGGVNGHEEGSGNGGDGTVEVEVEGGQTIRLLFEPRGTGRNRAGDEWYLEDQVDKCVVCGRRGIVSSTDQSLDAAKRSAGNPAAAEGRGREGEGDGEEESEYRREMPVSFKSHGSHDVLAVCTLDHDRYEKFADAEKMKLVTRYGAPLGGKGWLKSPGNNKVRAAASALLRYRRDIPPSRIEELQGTLMSHYRLTSKEEISADLLSQALDLKSMTKGDDFRDHGQIVIGAIGEEEGEDGFARFVRFWRRHFLDTMKPAHLSKRWSVDDPVNLVAGEYNPYRPEMDGS</sequence>
<comment type="caution">
    <text evidence="2">The sequence shown here is derived from an EMBL/GenBank/DDBJ whole genome shotgun (WGS) entry which is preliminary data.</text>
</comment>
<dbReference type="AlphaFoldDB" id="R4XFX3"/>
<dbReference type="VEuPathDB" id="FungiDB:TAPDE_003616"/>
<dbReference type="OrthoDB" id="5511684at2759"/>
<feature type="region of interest" description="Disordered" evidence="1">
    <location>
        <begin position="64"/>
        <end position="88"/>
    </location>
</feature>
<accession>R4XFX3</accession>
<evidence type="ECO:0000256" key="1">
    <source>
        <dbReference type="SAM" id="MobiDB-lite"/>
    </source>
</evidence>
<reference evidence="2 3" key="1">
    <citation type="journal article" date="2013" name="MBio">
        <title>Genome sequencing of the plant pathogen Taphrina deformans, the causal agent of peach leaf curl.</title>
        <authorList>
            <person name="Cisse O.H."/>
            <person name="Almeida J.M.G.C.F."/>
            <person name="Fonseca A."/>
            <person name="Kumar A.A."/>
            <person name="Salojaervi J."/>
            <person name="Overmyer K."/>
            <person name="Hauser P.M."/>
            <person name="Pagni M."/>
        </authorList>
    </citation>
    <scope>NUCLEOTIDE SEQUENCE [LARGE SCALE GENOMIC DNA]</scope>
    <source>
        <strain evidence="3">PYCC 5710 / ATCC 11124 / CBS 356.35 / IMI 108563 / JCM 9778 / NBRC 8474</strain>
    </source>
</reference>
<gene>
    <name evidence="2" type="ORF">TAPDE_003616</name>
</gene>
<feature type="compositionally biased region" description="Gly residues" evidence="1">
    <location>
        <begin position="70"/>
        <end position="87"/>
    </location>
</feature>
<feature type="region of interest" description="Disordered" evidence="1">
    <location>
        <begin position="139"/>
        <end position="173"/>
    </location>
</feature>
<protein>
    <submittedName>
        <fullName evidence="2">Uncharacterized protein</fullName>
    </submittedName>
</protein>
<evidence type="ECO:0000313" key="2">
    <source>
        <dbReference type="EMBL" id="CCG83394.1"/>
    </source>
</evidence>
<dbReference type="Proteomes" id="UP000013776">
    <property type="component" value="Unassembled WGS sequence"/>
</dbReference>
<dbReference type="STRING" id="1097556.R4XFX3"/>
<organism evidence="2 3">
    <name type="scientific">Taphrina deformans (strain PYCC 5710 / ATCC 11124 / CBS 356.35 / IMI 108563 / JCM 9778 / NBRC 8474)</name>
    <name type="common">Peach leaf curl fungus</name>
    <name type="synonym">Lalaria deformans</name>
    <dbReference type="NCBI Taxonomy" id="1097556"/>
    <lineage>
        <taxon>Eukaryota</taxon>
        <taxon>Fungi</taxon>
        <taxon>Dikarya</taxon>
        <taxon>Ascomycota</taxon>
        <taxon>Taphrinomycotina</taxon>
        <taxon>Taphrinomycetes</taxon>
        <taxon>Taphrinales</taxon>
        <taxon>Taphrinaceae</taxon>
        <taxon>Taphrina</taxon>
    </lineage>
</organism>
<dbReference type="eggNOG" id="KOG4373">
    <property type="taxonomic scope" value="Eukaryota"/>
</dbReference>
<name>R4XFX3_TAPDE</name>